<evidence type="ECO:0008006" key="3">
    <source>
        <dbReference type="Google" id="ProtNLM"/>
    </source>
</evidence>
<dbReference type="Proteomes" id="UP000253141">
    <property type="component" value="Unassembled WGS sequence"/>
</dbReference>
<dbReference type="EMBL" id="QPIW01000004">
    <property type="protein sequence ID" value="RDB06715.1"/>
    <property type="molecule type" value="Genomic_DNA"/>
</dbReference>
<dbReference type="Gene3D" id="3.30.70.1290">
    <property type="entry name" value="Transposase IS200-like"/>
    <property type="match status" value="1"/>
</dbReference>
<comment type="caution">
    <text evidence="1">The sequence shown here is derived from an EMBL/GenBank/DDBJ whole genome shotgun (WGS) entry which is preliminary data.</text>
</comment>
<name>A0A369IEM1_9BACT</name>
<keyword evidence="2" id="KW-1185">Reference proteome</keyword>
<dbReference type="AlphaFoldDB" id="A0A369IEM1"/>
<accession>A0A369IEM1</accession>
<evidence type="ECO:0000313" key="2">
    <source>
        <dbReference type="Proteomes" id="UP000253141"/>
    </source>
</evidence>
<organism evidence="1 2">
    <name type="scientific">Runella aurantiaca</name>
    <dbReference type="NCBI Taxonomy" id="2282308"/>
    <lineage>
        <taxon>Bacteria</taxon>
        <taxon>Pseudomonadati</taxon>
        <taxon>Bacteroidota</taxon>
        <taxon>Cytophagia</taxon>
        <taxon>Cytophagales</taxon>
        <taxon>Spirosomataceae</taxon>
        <taxon>Runella</taxon>
    </lineage>
</organism>
<dbReference type="InterPro" id="IPR036515">
    <property type="entry name" value="Transposase_17_sf"/>
</dbReference>
<gene>
    <name evidence="1" type="ORF">DVG78_08250</name>
</gene>
<dbReference type="GO" id="GO:0003677">
    <property type="term" value="F:DNA binding"/>
    <property type="evidence" value="ECO:0007669"/>
    <property type="project" value="InterPro"/>
</dbReference>
<dbReference type="GO" id="GO:0004803">
    <property type="term" value="F:transposase activity"/>
    <property type="evidence" value="ECO:0007669"/>
    <property type="project" value="InterPro"/>
</dbReference>
<sequence length="96" mass="11709">MFDRKGALFLDFIKRKQVKNENYFTKLVHYIHYNPVHHGFCKDINNWQYTSFHLILDNRATKLERTYVLKWFDGESEFVKFHKSSPDPRLVNLMKL</sequence>
<evidence type="ECO:0000313" key="1">
    <source>
        <dbReference type="EMBL" id="RDB06715.1"/>
    </source>
</evidence>
<protein>
    <recommendedName>
        <fullName evidence="3">Transposase</fullName>
    </recommendedName>
</protein>
<dbReference type="GO" id="GO:0006313">
    <property type="term" value="P:DNA transposition"/>
    <property type="evidence" value="ECO:0007669"/>
    <property type="project" value="InterPro"/>
</dbReference>
<proteinExistence type="predicted"/>
<reference evidence="1 2" key="1">
    <citation type="submission" date="2018-07" db="EMBL/GenBank/DDBJ databases">
        <title>Genome analysis of Runella aurantiaca.</title>
        <authorList>
            <person name="Yang X."/>
        </authorList>
    </citation>
    <scope>NUCLEOTIDE SEQUENCE [LARGE SCALE GENOMIC DNA]</scope>
    <source>
        <strain evidence="1 2">YX9</strain>
    </source>
</reference>